<reference evidence="2" key="2">
    <citation type="submission" date="2021-09" db="EMBL/GenBank/DDBJ databases">
        <authorList>
            <person name="Jia N."/>
            <person name="Wang J."/>
            <person name="Shi W."/>
            <person name="Du L."/>
            <person name="Sun Y."/>
            <person name="Zhan W."/>
            <person name="Jiang J."/>
            <person name="Wang Q."/>
            <person name="Zhang B."/>
            <person name="Ji P."/>
            <person name="Sakyi L.B."/>
            <person name="Cui X."/>
            <person name="Yuan T."/>
            <person name="Jiang B."/>
            <person name="Yang W."/>
            <person name="Lam T.T.-Y."/>
            <person name="Chang Q."/>
            <person name="Ding S."/>
            <person name="Wang X."/>
            <person name="Zhu J."/>
            <person name="Ruan X."/>
            <person name="Zhao L."/>
            <person name="Wei J."/>
            <person name="Que T."/>
            <person name="Du C."/>
            <person name="Cheng J."/>
            <person name="Dai P."/>
            <person name="Han X."/>
            <person name="Huang E."/>
            <person name="Gao Y."/>
            <person name="Liu J."/>
            <person name="Shao H."/>
            <person name="Ye R."/>
            <person name="Li L."/>
            <person name="Wei W."/>
            <person name="Wang X."/>
            <person name="Wang C."/>
            <person name="Huo Q."/>
            <person name="Li W."/>
            <person name="Guo W."/>
            <person name="Chen H."/>
            <person name="Chen S."/>
            <person name="Zhou L."/>
            <person name="Zhou L."/>
            <person name="Ni X."/>
            <person name="Tian J."/>
            <person name="Zhou Y."/>
            <person name="Sheng Y."/>
            <person name="Liu T."/>
            <person name="Pan Y."/>
            <person name="Xia L."/>
            <person name="Li J."/>
            <person name="Zhao F."/>
            <person name="Cao W."/>
        </authorList>
    </citation>
    <scope>NUCLEOTIDE SEQUENCE</scope>
    <source>
        <strain evidence="2">Rmic-2018</strain>
        <tissue evidence="2">Larvae</tissue>
    </source>
</reference>
<protein>
    <submittedName>
        <fullName evidence="2">Uncharacterized protein</fullName>
    </submittedName>
</protein>
<organism evidence="2 3">
    <name type="scientific">Rhipicephalus microplus</name>
    <name type="common">Cattle tick</name>
    <name type="synonym">Boophilus microplus</name>
    <dbReference type="NCBI Taxonomy" id="6941"/>
    <lineage>
        <taxon>Eukaryota</taxon>
        <taxon>Metazoa</taxon>
        <taxon>Ecdysozoa</taxon>
        <taxon>Arthropoda</taxon>
        <taxon>Chelicerata</taxon>
        <taxon>Arachnida</taxon>
        <taxon>Acari</taxon>
        <taxon>Parasitiformes</taxon>
        <taxon>Ixodida</taxon>
        <taxon>Ixodoidea</taxon>
        <taxon>Ixodidae</taxon>
        <taxon>Rhipicephalinae</taxon>
        <taxon>Rhipicephalus</taxon>
        <taxon>Boophilus</taxon>
    </lineage>
</organism>
<gene>
    <name evidence="2" type="ORF">HPB51_009967</name>
</gene>
<comment type="caution">
    <text evidence="2">The sequence shown here is derived from an EMBL/GenBank/DDBJ whole genome shotgun (WGS) entry which is preliminary data.</text>
</comment>
<evidence type="ECO:0000313" key="3">
    <source>
        <dbReference type="Proteomes" id="UP000821866"/>
    </source>
</evidence>
<proteinExistence type="predicted"/>
<keyword evidence="3" id="KW-1185">Reference proteome</keyword>
<feature type="compositionally biased region" description="Basic residues" evidence="1">
    <location>
        <begin position="1"/>
        <end position="12"/>
    </location>
</feature>
<dbReference type="Proteomes" id="UP000821866">
    <property type="component" value="Chromosome 10"/>
</dbReference>
<name>A0A9J6ET80_RHIMP</name>
<dbReference type="EMBL" id="JABSTU010000002">
    <property type="protein sequence ID" value="KAH8037412.1"/>
    <property type="molecule type" value="Genomic_DNA"/>
</dbReference>
<accession>A0A9J6ET80</accession>
<evidence type="ECO:0000313" key="2">
    <source>
        <dbReference type="EMBL" id="KAH8037412.1"/>
    </source>
</evidence>
<feature type="region of interest" description="Disordered" evidence="1">
    <location>
        <begin position="1"/>
        <end position="75"/>
    </location>
</feature>
<feature type="compositionally biased region" description="Basic and acidic residues" evidence="1">
    <location>
        <begin position="47"/>
        <end position="58"/>
    </location>
</feature>
<reference evidence="2" key="1">
    <citation type="journal article" date="2020" name="Cell">
        <title>Large-Scale Comparative Analyses of Tick Genomes Elucidate Their Genetic Diversity and Vector Capacities.</title>
        <authorList>
            <consortium name="Tick Genome and Microbiome Consortium (TIGMIC)"/>
            <person name="Jia N."/>
            <person name="Wang J."/>
            <person name="Shi W."/>
            <person name="Du L."/>
            <person name="Sun Y."/>
            <person name="Zhan W."/>
            <person name="Jiang J.F."/>
            <person name="Wang Q."/>
            <person name="Zhang B."/>
            <person name="Ji P."/>
            <person name="Bell-Sakyi L."/>
            <person name="Cui X.M."/>
            <person name="Yuan T.T."/>
            <person name="Jiang B.G."/>
            <person name="Yang W.F."/>
            <person name="Lam T.T."/>
            <person name="Chang Q.C."/>
            <person name="Ding S.J."/>
            <person name="Wang X.J."/>
            <person name="Zhu J.G."/>
            <person name="Ruan X.D."/>
            <person name="Zhao L."/>
            <person name="Wei J.T."/>
            <person name="Ye R.Z."/>
            <person name="Que T.C."/>
            <person name="Du C.H."/>
            <person name="Zhou Y.H."/>
            <person name="Cheng J.X."/>
            <person name="Dai P.F."/>
            <person name="Guo W.B."/>
            <person name="Han X.H."/>
            <person name="Huang E.J."/>
            <person name="Li L.F."/>
            <person name="Wei W."/>
            <person name="Gao Y.C."/>
            <person name="Liu J.Z."/>
            <person name="Shao H.Z."/>
            <person name="Wang X."/>
            <person name="Wang C.C."/>
            <person name="Yang T.C."/>
            <person name="Huo Q.B."/>
            <person name="Li W."/>
            <person name="Chen H.Y."/>
            <person name="Chen S.E."/>
            <person name="Zhou L.G."/>
            <person name="Ni X.B."/>
            <person name="Tian J.H."/>
            <person name="Sheng Y."/>
            <person name="Liu T."/>
            <person name="Pan Y.S."/>
            <person name="Xia L.Y."/>
            <person name="Li J."/>
            <person name="Zhao F."/>
            <person name="Cao W.C."/>
        </authorList>
    </citation>
    <scope>NUCLEOTIDE SEQUENCE</scope>
    <source>
        <strain evidence="2">Rmic-2018</strain>
    </source>
</reference>
<dbReference type="AlphaFoldDB" id="A0A9J6ET80"/>
<sequence>MARLKVRYTKKTPPHDVIDESGSDFSRTLSFCHVQSRGGPDGGAESTDARPTREEETHPRKKYERRPRNANGLSSNKAAGARLASALTFACCCGTVSFEPSRGLGTGRACSPRTLGHTTTLSLAYYCRLVDVDPAKTARHSAGLTAPMPAARLSLDDARLPEPDGRASRRLRPPHSLCYLSLSFARFSLSLPPHFALLSLFPDALGYKRNSGAHVTWSVPTNRYSPLALRA</sequence>
<evidence type="ECO:0000256" key="1">
    <source>
        <dbReference type="SAM" id="MobiDB-lite"/>
    </source>
</evidence>